<evidence type="ECO:0000256" key="1">
    <source>
        <dbReference type="SAM" id="MobiDB-lite"/>
    </source>
</evidence>
<reference evidence="5" key="1">
    <citation type="submission" date="2017-02" db="EMBL/GenBank/DDBJ databases">
        <authorList>
            <person name="Varghese N."/>
            <person name="Submissions S."/>
        </authorList>
    </citation>
    <scope>NUCLEOTIDE SEQUENCE [LARGE SCALE GENOMIC DNA]</scope>
    <source>
        <strain evidence="5">9H-4</strain>
    </source>
</reference>
<feature type="signal peptide" evidence="3">
    <location>
        <begin position="1"/>
        <end position="24"/>
    </location>
</feature>
<dbReference type="Proteomes" id="UP000191040">
    <property type="component" value="Chromosome I"/>
</dbReference>
<name>A0A1T4Z5S8_9ACTN</name>
<feature type="chain" id="PRO_5013364032" description="Htaa protein" evidence="3">
    <location>
        <begin position="25"/>
        <end position="764"/>
    </location>
</feature>
<keyword evidence="2" id="KW-1133">Transmembrane helix</keyword>
<dbReference type="AlphaFoldDB" id="A0A1T4Z5S8"/>
<evidence type="ECO:0000256" key="3">
    <source>
        <dbReference type="SAM" id="SignalP"/>
    </source>
</evidence>
<dbReference type="STRING" id="1736691.SAMN06295964_2669"/>
<gene>
    <name evidence="4" type="ORF">SAMN06295964_2669</name>
</gene>
<feature type="region of interest" description="Disordered" evidence="1">
    <location>
        <begin position="584"/>
        <end position="603"/>
    </location>
</feature>
<organism evidence="4 5">
    <name type="scientific">Aeromicrobium choanae</name>
    <dbReference type="NCBI Taxonomy" id="1736691"/>
    <lineage>
        <taxon>Bacteria</taxon>
        <taxon>Bacillati</taxon>
        <taxon>Actinomycetota</taxon>
        <taxon>Actinomycetes</taxon>
        <taxon>Propionibacteriales</taxon>
        <taxon>Nocardioidaceae</taxon>
        <taxon>Aeromicrobium</taxon>
    </lineage>
</organism>
<feature type="compositionally biased region" description="Pro residues" evidence="1">
    <location>
        <begin position="152"/>
        <end position="172"/>
    </location>
</feature>
<evidence type="ECO:0008006" key="6">
    <source>
        <dbReference type="Google" id="ProtNLM"/>
    </source>
</evidence>
<sequence>MIVRLLLSALLALPWLAVAAPSHAASPSVDGPGTIRPGTTITLAGTGWTTADGTAGSVLAFKLDEGSISTKRDVRHPVTDAVIGNKTVWAAVRADADGDWEVDLPFPTTENATGTWEPGRHGVRILSGSMLTGDVSRTELVEVDVEAEPTEPEPTPTAPTTPAPTEPAPSEPGAPSWSHETLAAGTATAWVESRIDAGDGRSIRLAGTGWSTRDGRGSTVAVKLNRSATAQYTRSGDAIVDHPSAAGDDTIWALVTAGADGTFSTTLDAPPGLVAGQYLSATVLSGRFDAADVQRTATSGLLVVDGVPHEGGGGPGESVTCVPTSSVTTARATVETDGLGGTLHLTGSGWCHPAAGRGGSTVGIKIDEGAYSRTDTSVHQNRTIWAVAEADPATGELDARFRLPDGTTTGDLGSTPAFGQGAHTLRLLSGSLKSGDTVRTLQTDAFVIGTYRPTTLPDPVEYSEDLTPSTRRGLTAVRSGGRLDVTVPGASAGSFVSLSAYRTDGSPEYPWGDTWFRTDARGRLSVPAAVLPDARVKLVAQSGDRDAFGDLLGWTWWGTTAALAPRTPDPEEPADAARAWTKPTTKAAARATPPPATAVTGPPVLAPAPPAERAADLTTLVRGGVEAEIEDGIATVTVPTGTPADWVHPFVYLDGSAPVGAGWLQLDAERRIRLDLSAFGDGDLTIALVRADGSLAGWDRLVVGATAPAPPSTDDSPVLPAVGAAVVPAGEALLSAADWWLLAAGAALAVGIAGGTLSTRKKTA</sequence>
<evidence type="ECO:0000313" key="5">
    <source>
        <dbReference type="Proteomes" id="UP000191040"/>
    </source>
</evidence>
<dbReference type="RefSeq" id="WP_078700607.1">
    <property type="nucleotide sequence ID" value="NZ_LT796768.1"/>
</dbReference>
<keyword evidence="2" id="KW-0812">Transmembrane</keyword>
<protein>
    <recommendedName>
        <fullName evidence="6">Htaa protein</fullName>
    </recommendedName>
</protein>
<accession>A0A1T4Z5S8</accession>
<keyword evidence="5" id="KW-1185">Reference proteome</keyword>
<evidence type="ECO:0000256" key="2">
    <source>
        <dbReference type="SAM" id="Phobius"/>
    </source>
</evidence>
<proteinExistence type="predicted"/>
<dbReference type="OrthoDB" id="3820584at2"/>
<feature type="region of interest" description="Disordered" evidence="1">
    <location>
        <begin position="145"/>
        <end position="185"/>
    </location>
</feature>
<feature type="transmembrane region" description="Helical" evidence="2">
    <location>
        <begin position="739"/>
        <end position="758"/>
    </location>
</feature>
<keyword evidence="3" id="KW-0732">Signal</keyword>
<dbReference type="EMBL" id="LT796768">
    <property type="protein sequence ID" value="SKB09402.1"/>
    <property type="molecule type" value="Genomic_DNA"/>
</dbReference>
<keyword evidence="2" id="KW-0472">Membrane</keyword>
<evidence type="ECO:0000313" key="4">
    <source>
        <dbReference type="EMBL" id="SKB09402.1"/>
    </source>
</evidence>